<proteinExistence type="inferred from homology"/>
<accession>A0AAQ1GJQ1</accession>
<dbReference type="SMART" id="SM00965">
    <property type="entry name" value="STN"/>
    <property type="match status" value="1"/>
</dbReference>
<dbReference type="AlphaFoldDB" id="A0AAQ1GJQ1"/>
<keyword evidence="10 11" id="KW-0998">Cell outer membrane</keyword>
<evidence type="ECO:0000256" key="6">
    <source>
        <dbReference type="ARBA" id="ARBA00023004"/>
    </source>
</evidence>
<evidence type="ECO:0000256" key="13">
    <source>
        <dbReference type="SAM" id="MobiDB-lite"/>
    </source>
</evidence>
<feature type="compositionally biased region" description="Basic and acidic residues" evidence="13">
    <location>
        <begin position="127"/>
        <end position="137"/>
    </location>
</feature>
<dbReference type="Gene3D" id="3.55.50.30">
    <property type="match status" value="1"/>
</dbReference>
<feature type="region of interest" description="Disordered" evidence="13">
    <location>
        <begin position="118"/>
        <end position="178"/>
    </location>
</feature>
<evidence type="ECO:0000256" key="8">
    <source>
        <dbReference type="ARBA" id="ARBA00023077"/>
    </source>
</evidence>
<dbReference type="InterPro" id="IPR012910">
    <property type="entry name" value="Plug_dom"/>
</dbReference>
<keyword evidence="14" id="KW-0732">Signal</keyword>
<keyword evidence="2 11" id="KW-0813">Transport</keyword>
<comment type="similarity">
    <text evidence="11 12">Belongs to the TonB-dependent receptor family.</text>
</comment>
<dbReference type="PANTHER" id="PTHR32552:SF81">
    <property type="entry name" value="TONB-DEPENDENT OUTER MEMBRANE RECEPTOR"/>
    <property type="match status" value="1"/>
</dbReference>
<dbReference type="CDD" id="cd01347">
    <property type="entry name" value="ligand_gated_channel"/>
    <property type="match status" value="1"/>
</dbReference>
<evidence type="ECO:0000256" key="11">
    <source>
        <dbReference type="PROSITE-ProRule" id="PRU01360"/>
    </source>
</evidence>
<feature type="domain" description="Secretin/TonB short N-terminal" evidence="15">
    <location>
        <begin position="68"/>
        <end position="119"/>
    </location>
</feature>
<evidence type="ECO:0000313" key="17">
    <source>
        <dbReference type="Proteomes" id="UP000183529"/>
    </source>
</evidence>
<dbReference type="GO" id="GO:0006826">
    <property type="term" value="P:iron ion transport"/>
    <property type="evidence" value="ECO:0007669"/>
    <property type="project" value="UniProtKB-KW"/>
</dbReference>
<evidence type="ECO:0000256" key="10">
    <source>
        <dbReference type="ARBA" id="ARBA00023237"/>
    </source>
</evidence>
<evidence type="ECO:0000256" key="3">
    <source>
        <dbReference type="ARBA" id="ARBA00022452"/>
    </source>
</evidence>
<protein>
    <submittedName>
        <fullName evidence="16">Iron complex outermembrane recepter protein</fullName>
    </submittedName>
</protein>
<sequence length="873" mass="93671">MKRPRTPASRRSARRPASARNTLSIALSAALFLAAGAALAQDASTHTFHLAAQPLNRTLLSIAAQSGVPLSYDPHLVEHVQAAPVSGALTAQGAIAQALKGTGLEVVTTDSHALAVRRAAPAATATEDARPKADRPQRPVPPPATADTTTTTQLGTVTVSATRARRDDPQRTPTSSYRVTGRELQQQHITSLADLQQLVPGLNVQTTDPSDTQITIRGVGDGGGQTSGEQNIGMPSSVAVYLDNVYLPRPGMLAGALADVDYVDVLSGAQGTLFGANSTGGVIDIHTPLPSSTLTGSESLSFASRGTVLNHTMLSGPIADMLSGRIDFVHNSTNGDVNNITNGHTLNGNSSNSVRGQLLFKPNNQFSLRLSADYSNENDSPTPVTYSSNSVNGVNSFLTHSSLIGNRVVYGGDDHNVALDDENSMHLVQGGGSAEANYRFDNGYNLRSVSSYRYFNYVPSVADSLSVPVYANSGTQFLDRSWSQDFRLDSPHGQYFDWAVGATYMGENEATQAFTRYADSKLPGLYYGSTAYDGLDIIRYGTLHDEVWSGFGQGTFHVTPRFDITAGVRLTYDKKGGQFIRYNKAPFNSGYLVQYNTLPSATLAFKYLLTRDLSSYLALSYGEKAGGLNVSAGAASKAGDSSLVIAPERTKSAELGIKGTLLDGSLSAKADVFLTYVNAFQTQSYDPSTQSTYLVNAGTFRSRGAEFSLQYTPDDHLLLQTSAVYNDARYLNYHHAICPPEVTLGPAGSTAICDLTGNQVFNAPKLTFNATARYTWHTLNGLTSFVSARYSYRTWMYGTVDDSAFTRIPGYGLVSLSAGTGGKFSRGSWTASLWVNNLFNKTYYQRLVESDYGSVLGWIGEPRTIGGTLTYQF</sequence>
<keyword evidence="5 11" id="KW-0812">Transmembrane</keyword>
<dbReference type="RefSeq" id="WP_065059804.1">
    <property type="nucleotide sequence ID" value="NZ_CADFGN010000001.1"/>
</dbReference>
<keyword evidence="8 12" id="KW-0798">TonB box</keyword>
<evidence type="ECO:0000313" key="16">
    <source>
        <dbReference type="EMBL" id="SEK03104.1"/>
    </source>
</evidence>
<feature type="chain" id="PRO_5042994657" evidence="14">
    <location>
        <begin position="41"/>
        <end position="873"/>
    </location>
</feature>
<dbReference type="SUPFAM" id="SSF56935">
    <property type="entry name" value="Porins"/>
    <property type="match status" value="1"/>
</dbReference>
<dbReference type="PROSITE" id="PS52016">
    <property type="entry name" value="TONB_DEPENDENT_REC_3"/>
    <property type="match status" value="1"/>
</dbReference>
<evidence type="ECO:0000256" key="1">
    <source>
        <dbReference type="ARBA" id="ARBA00004571"/>
    </source>
</evidence>
<keyword evidence="6" id="KW-0408">Iron</keyword>
<evidence type="ECO:0000256" key="4">
    <source>
        <dbReference type="ARBA" id="ARBA00022496"/>
    </source>
</evidence>
<dbReference type="InterPro" id="IPR000531">
    <property type="entry name" value="Beta-barrel_TonB"/>
</dbReference>
<dbReference type="InterPro" id="IPR039426">
    <property type="entry name" value="TonB-dep_rcpt-like"/>
</dbReference>
<dbReference type="GO" id="GO:0009279">
    <property type="term" value="C:cell outer membrane"/>
    <property type="evidence" value="ECO:0007669"/>
    <property type="project" value="UniProtKB-SubCell"/>
</dbReference>
<organism evidence="16 17">
    <name type="scientific">Paraburkholderia tropica</name>
    <dbReference type="NCBI Taxonomy" id="92647"/>
    <lineage>
        <taxon>Bacteria</taxon>
        <taxon>Pseudomonadati</taxon>
        <taxon>Pseudomonadota</taxon>
        <taxon>Betaproteobacteria</taxon>
        <taxon>Burkholderiales</taxon>
        <taxon>Burkholderiaceae</taxon>
        <taxon>Paraburkholderia</taxon>
    </lineage>
</organism>
<evidence type="ECO:0000256" key="12">
    <source>
        <dbReference type="RuleBase" id="RU003357"/>
    </source>
</evidence>
<evidence type="ECO:0000256" key="2">
    <source>
        <dbReference type="ARBA" id="ARBA00022448"/>
    </source>
</evidence>
<evidence type="ECO:0000256" key="9">
    <source>
        <dbReference type="ARBA" id="ARBA00023136"/>
    </source>
</evidence>
<keyword evidence="4" id="KW-0410">Iron transport</keyword>
<keyword evidence="3 11" id="KW-1134">Transmembrane beta strand</keyword>
<keyword evidence="7" id="KW-0406">Ion transport</keyword>
<dbReference type="Pfam" id="PF07715">
    <property type="entry name" value="Plug"/>
    <property type="match status" value="1"/>
</dbReference>
<evidence type="ECO:0000256" key="14">
    <source>
        <dbReference type="SAM" id="SignalP"/>
    </source>
</evidence>
<dbReference type="Gene3D" id="2.40.170.20">
    <property type="entry name" value="TonB-dependent receptor, beta-barrel domain"/>
    <property type="match status" value="1"/>
</dbReference>
<gene>
    <name evidence="16" type="ORF">SAMN05216550_113260</name>
</gene>
<dbReference type="Proteomes" id="UP000183529">
    <property type="component" value="Unassembled WGS sequence"/>
</dbReference>
<dbReference type="Pfam" id="PF00593">
    <property type="entry name" value="TonB_dep_Rec_b-barrel"/>
    <property type="match status" value="1"/>
</dbReference>
<feature type="signal peptide" evidence="14">
    <location>
        <begin position="1"/>
        <end position="40"/>
    </location>
</feature>
<feature type="compositionally biased region" description="Low complexity" evidence="13">
    <location>
        <begin position="145"/>
        <end position="162"/>
    </location>
</feature>
<dbReference type="InterPro" id="IPR011662">
    <property type="entry name" value="Secretin/TonB_short_N"/>
</dbReference>
<dbReference type="EMBL" id="FNZM01000013">
    <property type="protein sequence ID" value="SEK03104.1"/>
    <property type="molecule type" value="Genomic_DNA"/>
</dbReference>
<comment type="caution">
    <text evidence="16">The sequence shown here is derived from an EMBL/GenBank/DDBJ whole genome shotgun (WGS) entry which is preliminary data.</text>
</comment>
<dbReference type="PANTHER" id="PTHR32552">
    <property type="entry name" value="FERRICHROME IRON RECEPTOR-RELATED"/>
    <property type="match status" value="1"/>
</dbReference>
<evidence type="ECO:0000259" key="15">
    <source>
        <dbReference type="SMART" id="SM00965"/>
    </source>
</evidence>
<name>A0AAQ1GJQ1_9BURK</name>
<keyword evidence="9 11" id="KW-0472">Membrane</keyword>
<reference evidence="16 17" key="1">
    <citation type="submission" date="2016-10" db="EMBL/GenBank/DDBJ databases">
        <authorList>
            <person name="Varghese N."/>
            <person name="Submissions S."/>
        </authorList>
    </citation>
    <scope>NUCLEOTIDE SEQUENCE [LARGE SCALE GENOMIC DNA]</scope>
    <source>
        <strain evidence="16 17">LMG 22274</strain>
    </source>
</reference>
<dbReference type="InterPro" id="IPR036942">
    <property type="entry name" value="Beta-barrel_TonB_sf"/>
</dbReference>
<evidence type="ECO:0000256" key="7">
    <source>
        <dbReference type="ARBA" id="ARBA00023065"/>
    </source>
</evidence>
<evidence type="ECO:0000256" key="5">
    <source>
        <dbReference type="ARBA" id="ARBA00022692"/>
    </source>
</evidence>
<comment type="subcellular location">
    <subcellularLocation>
        <location evidence="1 11">Cell outer membrane</location>
        <topology evidence="1 11">Multi-pass membrane protein</topology>
    </subcellularLocation>
</comment>